<evidence type="ECO:0000313" key="2">
    <source>
        <dbReference type="Proteomes" id="UP001283361"/>
    </source>
</evidence>
<dbReference type="AlphaFoldDB" id="A0AAE1B1A5"/>
<proteinExistence type="predicted"/>
<reference evidence="1" key="1">
    <citation type="journal article" date="2023" name="G3 (Bethesda)">
        <title>A reference genome for the long-term kleptoplast-retaining sea slug Elysia crispata morphotype clarki.</title>
        <authorList>
            <person name="Eastman K.E."/>
            <person name="Pendleton A.L."/>
            <person name="Shaikh M.A."/>
            <person name="Suttiyut T."/>
            <person name="Ogas R."/>
            <person name="Tomko P."/>
            <person name="Gavelis G."/>
            <person name="Widhalm J.R."/>
            <person name="Wisecaver J.H."/>
        </authorList>
    </citation>
    <scope>NUCLEOTIDE SEQUENCE</scope>
    <source>
        <strain evidence="1">ECLA1</strain>
    </source>
</reference>
<accession>A0AAE1B1A5</accession>
<name>A0AAE1B1A5_9GAST</name>
<comment type="caution">
    <text evidence="1">The sequence shown here is derived from an EMBL/GenBank/DDBJ whole genome shotgun (WGS) entry which is preliminary data.</text>
</comment>
<protein>
    <submittedName>
        <fullName evidence="1">Uncharacterized protein</fullName>
    </submittedName>
</protein>
<dbReference type="EMBL" id="JAWDGP010000819">
    <property type="protein sequence ID" value="KAK3797006.1"/>
    <property type="molecule type" value="Genomic_DNA"/>
</dbReference>
<keyword evidence="2" id="KW-1185">Reference proteome</keyword>
<sequence length="176" mass="19856">MESGGTSYTNNHRNGNICPKWLLLQWTACDAKALRATQGETIIDITRFRAFALDSFIISPVALISFMVSGCALSGESKTQKDLRDMKNKDLFQRVPVSLSMSKHIADILCTGWCHPLSLLSGTATGQLRKSDSILPLLYDGEMETRYGFKKRFRFSLFKTLSCKFRSVGEDWRSEQ</sequence>
<gene>
    <name evidence="1" type="ORF">RRG08_055062</name>
</gene>
<evidence type="ECO:0000313" key="1">
    <source>
        <dbReference type="EMBL" id="KAK3797006.1"/>
    </source>
</evidence>
<organism evidence="1 2">
    <name type="scientific">Elysia crispata</name>
    <name type="common">lettuce slug</name>
    <dbReference type="NCBI Taxonomy" id="231223"/>
    <lineage>
        <taxon>Eukaryota</taxon>
        <taxon>Metazoa</taxon>
        <taxon>Spiralia</taxon>
        <taxon>Lophotrochozoa</taxon>
        <taxon>Mollusca</taxon>
        <taxon>Gastropoda</taxon>
        <taxon>Heterobranchia</taxon>
        <taxon>Euthyneura</taxon>
        <taxon>Panpulmonata</taxon>
        <taxon>Sacoglossa</taxon>
        <taxon>Placobranchoidea</taxon>
        <taxon>Plakobranchidae</taxon>
        <taxon>Elysia</taxon>
    </lineage>
</organism>
<dbReference type="Proteomes" id="UP001283361">
    <property type="component" value="Unassembled WGS sequence"/>
</dbReference>